<gene>
    <name evidence="2" type="ORF">F3W81_01845</name>
</gene>
<dbReference type="EMBL" id="CP045201">
    <property type="protein sequence ID" value="QOL83060.1"/>
    <property type="molecule type" value="Genomic_DNA"/>
</dbReference>
<feature type="domain" description="AB hydrolase-1" evidence="1">
    <location>
        <begin position="4"/>
        <end position="235"/>
    </location>
</feature>
<dbReference type="KEGG" id="pshq:F3W81_01845"/>
<keyword evidence="2" id="KW-0378">Hydrolase</keyword>
<organism evidence="2 3">
    <name type="scientific">Pseudooceanicola spongiae</name>
    <dbReference type="NCBI Taxonomy" id="2613965"/>
    <lineage>
        <taxon>Bacteria</taxon>
        <taxon>Pseudomonadati</taxon>
        <taxon>Pseudomonadota</taxon>
        <taxon>Alphaproteobacteria</taxon>
        <taxon>Rhodobacterales</taxon>
        <taxon>Paracoccaceae</taxon>
        <taxon>Pseudooceanicola</taxon>
    </lineage>
</organism>
<keyword evidence="3" id="KW-1185">Reference proteome</keyword>
<dbReference type="InterPro" id="IPR029058">
    <property type="entry name" value="AB_hydrolase_fold"/>
</dbReference>
<name>A0A7L9WVF5_9RHOB</name>
<dbReference type="InterPro" id="IPR000073">
    <property type="entry name" value="AB_hydrolase_1"/>
</dbReference>
<dbReference type="SUPFAM" id="SSF53474">
    <property type="entry name" value="alpha/beta-Hydrolases"/>
    <property type="match status" value="1"/>
</dbReference>
<proteinExistence type="predicted"/>
<evidence type="ECO:0000259" key="1">
    <source>
        <dbReference type="Pfam" id="PF12697"/>
    </source>
</evidence>
<protein>
    <submittedName>
        <fullName evidence="2">Alpha/beta fold hydrolase</fullName>
    </submittedName>
</protein>
<dbReference type="Gene3D" id="3.40.50.1820">
    <property type="entry name" value="alpha/beta hydrolase"/>
    <property type="match status" value="1"/>
</dbReference>
<dbReference type="Proteomes" id="UP000594118">
    <property type="component" value="Chromosome"/>
</dbReference>
<dbReference type="GO" id="GO:0016787">
    <property type="term" value="F:hydrolase activity"/>
    <property type="evidence" value="ECO:0007669"/>
    <property type="project" value="UniProtKB-KW"/>
</dbReference>
<accession>A0A7L9WVF5</accession>
<evidence type="ECO:0000313" key="3">
    <source>
        <dbReference type="Proteomes" id="UP000594118"/>
    </source>
</evidence>
<dbReference type="AlphaFoldDB" id="A0A7L9WVF5"/>
<dbReference type="Pfam" id="PF12697">
    <property type="entry name" value="Abhydrolase_6"/>
    <property type="match status" value="1"/>
</dbReference>
<evidence type="ECO:0000313" key="2">
    <source>
        <dbReference type="EMBL" id="QOL83060.1"/>
    </source>
</evidence>
<sequence length="249" mass="27275">MPLVIMVHGSGWYGGQFDRLAWALKDVAEVKAITLRGHRDRPARRGDVDYTGQFEDDIADLIAADPRRPILLGHSSGGGLAVRFAGGPHGDKIAGAILLAPFLQYNAPTTRPNSGGWAHVLIRRIIGLAMLNNLGIHWLDHLTTIQFNMPSAVLDGPLGDFATTSYSWRLNTSFAPRRAYHDDIAKLPRFLLVAGAQDEAMAADQYAPLMENITDKGRYEIVDGAAHLDIVDAPETEALIRDYLGRIDN</sequence>
<reference evidence="2 3" key="1">
    <citation type="submission" date="2019-10" db="EMBL/GenBank/DDBJ databases">
        <title>Pseudopuniceibacterium sp. HQ09 islated from Antarctica.</title>
        <authorList>
            <person name="Liao L."/>
            <person name="Su S."/>
            <person name="Chen B."/>
            <person name="Yu Y."/>
        </authorList>
    </citation>
    <scope>NUCLEOTIDE SEQUENCE [LARGE SCALE GENOMIC DNA]</scope>
    <source>
        <strain evidence="2 3">HQ09</strain>
    </source>
</reference>